<protein>
    <submittedName>
        <fullName evidence="3">DUF2892 domain-containing protein</fullName>
    </submittedName>
</protein>
<feature type="transmembrane region" description="Helical" evidence="1">
    <location>
        <begin position="25"/>
        <end position="53"/>
    </location>
</feature>
<dbReference type="Pfam" id="PF11127">
    <property type="entry name" value="YgaP-like_TM"/>
    <property type="match status" value="1"/>
</dbReference>
<evidence type="ECO:0000313" key="4">
    <source>
        <dbReference type="Proteomes" id="UP000663629"/>
    </source>
</evidence>
<organism evidence="3 4">
    <name type="scientific">Paracoccus methylovorus</name>
    <dbReference type="NCBI Taxonomy" id="2812658"/>
    <lineage>
        <taxon>Bacteria</taxon>
        <taxon>Pseudomonadati</taxon>
        <taxon>Pseudomonadota</taxon>
        <taxon>Alphaproteobacteria</taxon>
        <taxon>Rhodobacterales</taxon>
        <taxon>Paracoccaceae</taxon>
        <taxon>Paracoccus</taxon>
    </lineage>
</organism>
<dbReference type="EMBL" id="CP070371">
    <property type="protein sequence ID" value="QRZ15150.1"/>
    <property type="molecule type" value="Genomic_DNA"/>
</dbReference>
<keyword evidence="1" id="KW-1133">Transmembrane helix</keyword>
<accession>A0ABX7JM02</accession>
<reference evidence="3 4" key="1">
    <citation type="submission" date="2021-02" db="EMBL/GenBank/DDBJ databases">
        <title>Paracoccus methylovroum sp.nov., a new methanol and methylamine utilizing methylotrophic denitrifer.</title>
        <authorList>
            <person name="Timsy T."/>
            <person name="Behrendt U."/>
            <person name="Ulrich A."/>
            <person name="Spanner T."/>
            <person name="Foesel B.U."/>
            <person name="Horn M.A."/>
            <person name="Kolb S."/>
        </authorList>
    </citation>
    <scope>NUCLEOTIDE SEQUENCE [LARGE SCALE GENOMIC DNA]</scope>
    <source>
        <strain evidence="3 4">H4-D09</strain>
    </source>
</reference>
<dbReference type="RefSeq" id="WP_205296109.1">
    <property type="nucleotide sequence ID" value="NZ_CP070371.1"/>
</dbReference>
<evidence type="ECO:0000259" key="2">
    <source>
        <dbReference type="Pfam" id="PF11127"/>
    </source>
</evidence>
<name>A0ABX7JM02_9RHOB</name>
<evidence type="ECO:0000256" key="1">
    <source>
        <dbReference type="SAM" id="Phobius"/>
    </source>
</evidence>
<evidence type="ECO:0000313" key="3">
    <source>
        <dbReference type="EMBL" id="QRZ15150.1"/>
    </source>
</evidence>
<keyword evidence="1" id="KW-0472">Membrane</keyword>
<keyword evidence="4" id="KW-1185">Reference proteome</keyword>
<dbReference type="InterPro" id="IPR021309">
    <property type="entry name" value="YgaP-like_TM"/>
</dbReference>
<dbReference type="Proteomes" id="UP000663629">
    <property type="component" value="Chromosome 2"/>
</dbReference>
<proteinExistence type="predicted"/>
<sequence length="79" mass="8542">MSFLKRLTTRNVGTADRIIRTLPSIAFAFVWATGAVTGTALIVFGVILAMLLFTAITSRCSIYAMFGIGTCPLQNSEPR</sequence>
<feature type="domain" description="Inner membrane protein YgaP-like transmembrane" evidence="2">
    <location>
        <begin position="9"/>
        <end position="73"/>
    </location>
</feature>
<keyword evidence="1" id="KW-0812">Transmembrane</keyword>
<gene>
    <name evidence="3" type="ORF">JWJ88_19675</name>
</gene>